<dbReference type="PANTHER" id="PTHR33877">
    <property type="entry name" value="SLL1193 PROTEIN"/>
    <property type="match status" value="1"/>
</dbReference>
<dbReference type="PANTHER" id="PTHR33877:SF2">
    <property type="entry name" value="OS07G0170200 PROTEIN"/>
    <property type="match status" value="1"/>
</dbReference>
<dbReference type="CDD" id="cd00085">
    <property type="entry name" value="HNHc"/>
    <property type="match status" value="1"/>
</dbReference>
<name>A0A6J6LHL9_9ZZZZ</name>
<dbReference type="SMART" id="SM00507">
    <property type="entry name" value="HNHc"/>
    <property type="match status" value="1"/>
</dbReference>
<organism evidence="2">
    <name type="scientific">freshwater metagenome</name>
    <dbReference type="NCBI Taxonomy" id="449393"/>
    <lineage>
        <taxon>unclassified sequences</taxon>
        <taxon>metagenomes</taxon>
        <taxon>ecological metagenomes</taxon>
    </lineage>
</organism>
<gene>
    <name evidence="2" type="ORF">UFOPK2295_00142</name>
</gene>
<dbReference type="InterPro" id="IPR029471">
    <property type="entry name" value="HNH_5"/>
</dbReference>
<dbReference type="InterPro" id="IPR003615">
    <property type="entry name" value="HNH_nuc"/>
</dbReference>
<protein>
    <submittedName>
        <fullName evidence="2">Unannotated protein</fullName>
    </submittedName>
</protein>
<dbReference type="Gene3D" id="1.10.30.50">
    <property type="match status" value="1"/>
</dbReference>
<evidence type="ECO:0000313" key="2">
    <source>
        <dbReference type="EMBL" id="CAB4660638.1"/>
    </source>
</evidence>
<dbReference type="AlphaFoldDB" id="A0A6J6LHL9"/>
<dbReference type="EMBL" id="CAEZWV010000002">
    <property type="protein sequence ID" value="CAB4660638.1"/>
    <property type="molecule type" value="Genomic_DNA"/>
</dbReference>
<dbReference type="InterPro" id="IPR052892">
    <property type="entry name" value="NA-targeting_endonuclease"/>
</dbReference>
<sequence length="199" mass="22331">MCSIISRGAKNGIRLADVHRTTVFFFLSVAGEIVMRSALVLNATYEPLSVVSARRAICLVLLDKAEIVADDGTRVHSERFSVQSPVVIRLRYMVKVPYQRSTTMSRRAVFARDNHICGYCGGAADSIDHVMPRSRGGKNEWDNVIAACRGCNLRKRDRTPEEAGMKLAHPPQAPRELSWIMYSVPRIPEEWKPYLARAS</sequence>
<accession>A0A6J6LHL9</accession>
<dbReference type="Pfam" id="PF14279">
    <property type="entry name" value="HNH_5"/>
    <property type="match status" value="1"/>
</dbReference>
<feature type="domain" description="HNH nuclease" evidence="1">
    <location>
        <begin position="104"/>
        <end position="153"/>
    </location>
</feature>
<proteinExistence type="predicted"/>
<evidence type="ECO:0000259" key="1">
    <source>
        <dbReference type="SMART" id="SM00507"/>
    </source>
</evidence>
<reference evidence="2" key="1">
    <citation type="submission" date="2020-05" db="EMBL/GenBank/DDBJ databases">
        <authorList>
            <person name="Chiriac C."/>
            <person name="Salcher M."/>
            <person name="Ghai R."/>
            <person name="Kavagutti S V."/>
        </authorList>
    </citation>
    <scope>NUCLEOTIDE SEQUENCE</scope>
</reference>